<evidence type="ECO:0000313" key="1">
    <source>
        <dbReference type="EMBL" id="KIA86040.1"/>
    </source>
</evidence>
<dbReference type="Proteomes" id="UP000031473">
    <property type="component" value="Unassembled WGS sequence"/>
</dbReference>
<dbReference type="EMBL" id="JSYL01000015">
    <property type="protein sequence ID" value="KIA86040.1"/>
    <property type="molecule type" value="Genomic_DNA"/>
</dbReference>
<gene>
    <name evidence="1" type="ORF">OA86_14110</name>
</gene>
<evidence type="ECO:0000313" key="2">
    <source>
        <dbReference type="Proteomes" id="UP000031473"/>
    </source>
</evidence>
<evidence type="ECO:0008006" key="3">
    <source>
        <dbReference type="Google" id="ProtNLM"/>
    </source>
</evidence>
<organism evidence="1 2">
    <name type="scientific">Kaistella jeonii</name>
    <dbReference type="NCBI Taxonomy" id="266749"/>
    <lineage>
        <taxon>Bacteria</taxon>
        <taxon>Pseudomonadati</taxon>
        <taxon>Bacteroidota</taxon>
        <taxon>Flavobacteriia</taxon>
        <taxon>Flavobacteriales</taxon>
        <taxon>Weeksellaceae</taxon>
        <taxon>Chryseobacterium group</taxon>
        <taxon>Kaistella</taxon>
    </lineage>
</organism>
<keyword evidence="2" id="KW-1185">Reference proteome</keyword>
<dbReference type="RefSeq" id="WP_039354555.1">
    <property type="nucleotide sequence ID" value="NZ_FOLA01000016.1"/>
</dbReference>
<accession>A0A0C1CX68</accession>
<comment type="caution">
    <text evidence="1">The sequence shown here is derived from an EMBL/GenBank/DDBJ whole genome shotgun (WGS) entry which is preliminary data.</text>
</comment>
<dbReference type="InterPro" id="IPR021326">
    <property type="entry name" value="DUF2931"/>
</dbReference>
<name>A0A0C1CX68_9FLAO</name>
<dbReference type="Pfam" id="PF11153">
    <property type="entry name" value="DUF2931"/>
    <property type="match status" value="1"/>
</dbReference>
<dbReference type="AlphaFoldDB" id="A0A0C1CX68"/>
<dbReference type="STRING" id="266749.SAMN05421876_1164"/>
<sequence length="326" mass="37531">MNNQSEEFPYSVTVSAPEEYPVEVHEGWLLDKDKKMICGMPKAGMAKGGFQFDGAAAGQGGSSIPYHINLTYVAYAEKKFYSVEADLPADKIRAAFRKGFLVEKVTSGIEKIDLIHSTYDKFTVALAPGGVVVVFLGGSDRIEICRLQAKETYVKVDDFYQNADNENEEQFFNSWFKIAIADNIQTQIKQNGIPYSLWDQYLKRYNYRFTFQPYDENDVIVTETDRYYNGEVTGFLQPEEIAKKEYKNLSIPYNIKFYFKKYFTEIEFNDTEMLNVFDELQNKHPGKPMDILVVPTFMYNDFKLSVKCEDEIVPLTKYKVKGVWGG</sequence>
<protein>
    <recommendedName>
        <fullName evidence="3">DUF2931 family protein</fullName>
    </recommendedName>
</protein>
<proteinExistence type="predicted"/>
<reference evidence="1 2" key="1">
    <citation type="submission" date="2014-10" db="EMBL/GenBank/DDBJ databases">
        <title>Kaistella jeonii genome.</title>
        <authorList>
            <person name="Clayton J.T."/>
            <person name="Newman J.D."/>
        </authorList>
    </citation>
    <scope>NUCLEOTIDE SEQUENCE [LARGE SCALE GENOMIC DNA]</scope>
    <source>
        <strain evidence="1 2">DSM 17048</strain>
    </source>
</reference>